<dbReference type="Gene3D" id="3.40.800.20">
    <property type="entry name" value="Histone deacetylase domain"/>
    <property type="match status" value="1"/>
</dbReference>
<dbReference type="Proteomes" id="UP000186955">
    <property type="component" value="Unassembled WGS sequence"/>
</dbReference>
<dbReference type="STRING" id="1316194.A0A1Q5UIK5"/>
<dbReference type="SUPFAM" id="SSF52768">
    <property type="entry name" value="Arginase/deacetylase"/>
    <property type="match status" value="1"/>
</dbReference>
<evidence type="ECO:0000313" key="1">
    <source>
        <dbReference type="EMBL" id="OKP12269.1"/>
    </source>
</evidence>
<dbReference type="AlphaFoldDB" id="A0A1Q5UIK5"/>
<organism evidence="1 2">
    <name type="scientific">Penicillium subrubescens</name>
    <dbReference type="NCBI Taxonomy" id="1316194"/>
    <lineage>
        <taxon>Eukaryota</taxon>
        <taxon>Fungi</taxon>
        <taxon>Dikarya</taxon>
        <taxon>Ascomycota</taxon>
        <taxon>Pezizomycotina</taxon>
        <taxon>Eurotiomycetes</taxon>
        <taxon>Eurotiomycetidae</taxon>
        <taxon>Eurotiales</taxon>
        <taxon>Aspergillaceae</taxon>
        <taxon>Penicillium</taxon>
    </lineage>
</organism>
<keyword evidence="2" id="KW-1185">Reference proteome</keyword>
<dbReference type="EMBL" id="MNBE01000228">
    <property type="protein sequence ID" value="OKP12269.1"/>
    <property type="molecule type" value="Genomic_DNA"/>
</dbReference>
<protein>
    <submittedName>
        <fullName evidence="1">Histone deacetylase HDA1</fullName>
    </submittedName>
</protein>
<sequence>MSDSETNSLDNLVKRDSLVETNSDWSDEEVAVRAGLPVGSLATGLCYDIRMRYHCEVRPTSEVHPEDPRRIYYIYKELCRAGLVDDPESIQPLAPQPLKRINARSATEEEITLIHSEAHYAFVRSTQGK</sequence>
<name>A0A1Q5UIK5_9EURO</name>
<gene>
    <name evidence="1" type="ORF">PENSUB_2005</name>
</gene>
<comment type="caution">
    <text evidence="1">The sequence shown here is derived from an EMBL/GenBank/DDBJ whole genome shotgun (WGS) entry which is preliminary data.</text>
</comment>
<dbReference type="InterPro" id="IPR037138">
    <property type="entry name" value="His_deacetylse_dom_sf"/>
</dbReference>
<dbReference type="InterPro" id="IPR023696">
    <property type="entry name" value="Ureohydrolase_dom_sf"/>
</dbReference>
<proteinExistence type="predicted"/>
<accession>A0A1Q5UIK5</accession>
<reference evidence="1 2" key="1">
    <citation type="submission" date="2016-10" db="EMBL/GenBank/DDBJ databases">
        <title>Genome sequence of the ascomycete fungus Penicillium subrubescens.</title>
        <authorList>
            <person name="De Vries R.P."/>
            <person name="Peng M."/>
            <person name="Dilokpimol A."/>
            <person name="Hilden K."/>
            <person name="Makela M.R."/>
            <person name="Grigoriev I."/>
            <person name="Riley R."/>
            <person name="Granchi Z."/>
        </authorList>
    </citation>
    <scope>NUCLEOTIDE SEQUENCE [LARGE SCALE GENOMIC DNA]</scope>
    <source>
        <strain evidence="1 2">CBS 132785</strain>
    </source>
</reference>
<evidence type="ECO:0000313" key="2">
    <source>
        <dbReference type="Proteomes" id="UP000186955"/>
    </source>
</evidence>